<dbReference type="Gene3D" id="1.10.40.50">
    <property type="entry name" value="Probable gtpase engc, domain 3"/>
    <property type="match status" value="1"/>
</dbReference>
<dbReference type="SUPFAM" id="SSF52540">
    <property type="entry name" value="P-loop containing nucleoside triphosphate hydrolases"/>
    <property type="match status" value="1"/>
</dbReference>
<organism evidence="13 14">
    <name type="scientific">Fulvivirga lutea</name>
    <dbReference type="NCBI Taxonomy" id="2810512"/>
    <lineage>
        <taxon>Bacteria</taxon>
        <taxon>Pseudomonadati</taxon>
        <taxon>Bacteroidota</taxon>
        <taxon>Cytophagia</taxon>
        <taxon>Cytophagales</taxon>
        <taxon>Fulvivirgaceae</taxon>
        <taxon>Fulvivirga</taxon>
    </lineage>
</organism>
<dbReference type="PANTHER" id="PTHR32120">
    <property type="entry name" value="SMALL RIBOSOMAL SUBUNIT BIOGENESIS GTPASE RSGA"/>
    <property type="match status" value="1"/>
</dbReference>
<dbReference type="EC" id="3.6.1.-" evidence="10"/>
<dbReference type="KEGG" id="fuv:JR347_13925"/>
<dbReference type="GO" id="GO:0046872">
    <property type="term" value="F:metal ion binding"/>
    <property type="evidence" value="ECO:0007669"/>
    <property type="project" value="UniProtKB-KW"/>
</dbReference>
<reference evidence="13" key="1">
    <citation type="submission" date="2021-02" db="EMBL/GenBank/DDBJ databases">
        <title>Fulvivirga sp. S481 isolated from sea water.</title>
        <authorList>
            <person name="Bae S.S."/>
            <person name="Baek K."/>
        </authorList>
    </citation>
    <scope>NUCLEOTIDE SEQUENCE</scope>
    <source>
        <strain evidence="13">S481</strain>
    </source>
</reference>
<dbReference type="GO" id="GO:0042274">
    <property type="term" value="P:ribosomal small subunit biogenesis"/>
    <property type="evidence" value="ECO:0007669"/>
    <property type="project" value="UniProtKB-UniRule"/>
</dbReference>
<feature type="domain" description="CP-type G" evidence="12">
    <location>
        <begin position="100"/>
        <end position="259"/>
    </location>
</feature>
<keyword evidence="8 10" id="KW-0694">RNA-binding</keyword>
<evidence type="ECO:0000256" key="4">
    <source>
        <dbReference type="ARBA" id="ARBA00022730"/>
    </source>
</evidence>
<dbReference type="PROSITE" id="PS51721">
    <property type="entry name" value="G_CP"/>
    <property type="match status" value="1"/>
</dbReference>
<keyword evidence="3 10" id="KW-0479">Metal-binding</keyword>
<keyword evidence="6 10" id="KW-0378">Hydrolase</keyword>
<feature type="domain" description="EngC GTPase" evidence="11">
    <location>
        <begin position="109"/>
        <end position="257"/>
    </location>
</feature>
<name>A0A975A000_9BACT</name>
<evidence type="ECO:0000256" key="5">
    <source>
        <dbReference type="ARBA" id="ARBA00022741"/>
    </source>
</evidence>
<evidence type="ECO:0000256" key="2">
    <source>
        <dbReference type="ARBA" id="ARBA00022517"/>
    </source>
</evidence>
<evidence type="ECO:0000256" key="10">
    <source>
        <dbReference type="HAMAP-Rule" id="MF_01820"/>
    </source>
</evidence>
<evidence type="ECO:0000259" key="11">
    <source>
        <dbReference type="PROSITE" id="PS50936"/>
    </source>
</evidence>
<evidence type="ECO:0000256" key="1">
    <source>
        <dbReference type="ARBA" id="ARBA00022490"/>
    </source>
</evidence>
<dbReference type="NCBIfam" id="TIGR00157">
    <property type="entry name" value="ribosome small subunit-dependent GTPase A"/>
    <property type="match status" value="1"/>
</dbReference>
<evidence type="ECO:0000256" key="3">
    <source>
        <dbReference type="ARBA" id="ARBA00022723"/>
    </source>
</evidence>
<comment type="cofactor">
    <cofactor evidence="10">
        <name>Zn(2+)</name>
        <dbReference type="ChEBI" id="CHEBI:29105"/>
    </cofactor>
    <text evidence="10">Binds 1 zinc ion per subunit.</text>
</comment>
<dbReference type="GO" id="GO:0005525">
    <property type="term" value="F:GTP binding"/>
    <property type="evidence" value="ECO:0007669"/>
    <property type="project" value="UniProtKB-UniRule"/>
</dbReference>
<dbReference type="InterPro" id="IPR027417">
    <property type="entry name" value="P-loop_NTPase"/>
</dbReference>
<evidence type="ECO:0000313" key="13">
    <source>
        <dbReference type="EMBL" id="QSE96685.1"/>
    </source>
</evidence>
<evidence type="ECO:0000256" key="8">
    <source>
        <dbReference type="ARBA" id="ARBA00022884"/>
    </source>
</evidence>
<dbReference type="InterPro" id="IPR004881">
    <property type="entry name" value="Ribosome_biogen_GTPase_RsgA"/>
</dbReference>
<evidence type="ECO:0000256" key="6">
    <source>
        <dbReference type="ARBA" id="ARBA00022801"/>
    </source>
</evidence>
<keyword evidence="1 10" id="KW-0963">Cytoplasm</keyword>
<keyword evidence="14" id="KW-1185">Reference proteome</keyword>
<protein>
    <recommendedName>
        <fullName evidence="10">Small ribosomal subunit biogenesis GTPase RsgA</fullName>
        <ecNumber evidence="10">3.6.1.-</ecNumber>
    </recommendedName>
</protein>
<feature type="binding site" evidence="10">
    <location>
        <position position="283"/>
    </location>
    <ligand>
        <name>Zn(2+)</name>
        <dbReference type="ChEBI" id="CHEBI:29105"/>
    </ligand>
</feature>
<feature type="binding site" evidence="10">
    <location>
        <position position="288"/>
    </location>
    <ligand>
        <name>Zn(2+)</name>
        <dbReference type="ChEBI" id="CHEBI:29105"/>
    </ligand>
</feature>
<feature type="binding site" evidence="10">
    <location>
        <begin position="201"/>
        <end position="209"/>
    </location>
    <ligand>
        <name>GTP</name>
        <dbReference type="ChEBI" id="CHEBI:37565"/>
    </ligand>
</feature>
<dbReference type="RefSeq" id="WP_205721199.1">
    <property type="nucleotide sequence ID" value="NZ_CP070608.1"/>
</dbReference>
<comment type="subcellular location">
    <subcellularLocation>
        <location evidence="10">Cytoplasm</location>
    </subcellularLocation>
</comment>
<keyword evidence="4 10" id="KW-0699">rRNA-binding</keyword>
<feature type="binding site" evidence="10">
    <location>
        <position position="290"/>
    </location>
    <ligand>
        <name>Zn(2+)</name>
        <dbReference type="ChEBI" id="CHEBI:29105"/>
    </ligand>
</feature>
<evidence type="ECO:0000259" key="12">
    <source>
        <dbReference type="PROSITE" id="PS51721"/>
    </source>
</evidence>
<sequence>MDKLHLYGWSSFSSNNTIVRSYNANEIGRIISVKGHQFHLTTNHGKRVAELMGRLVVAYEKEDQPKVGDWVQFMKVDESNVFITDVLPRTNLLFRKSAGKEQSKQVLATNLDYAIVVQSLDQDFNLNRLERYLVQIIGCGITPAIVLTKCDMITDKQFYLDKIKRLQREVEVFFCSSQTGEGIPELENDLFKPGSTSVLVGSSGVGKSSLVNALLRDNIRSTNMISDSTNKGKHTTTTRDMLLLPNGAMIIDTPGMREFGLGLGDNSDIGEQFPVIEAYAENCRFSDCSHTNEEGCAVLKAFNSGELDAVIYDNYIKLMREQQRFQTKVYERKQEQRQFGKMVRDVQKIKKRLKGK</sequence>
<dbReference type="CDD" id="cd01854">
    <property type="entry name" value="YjeQ_EngC"/>
    <property type="match status" value="1"/>
</dbReference>
<keyword evidence="2 10" id="KW-0690">Ribosome biogenesis</keyword>
<dbReference type="PROSITE" id="PS50936">
    <property type="entry name" value="ENGC_GTPASE"/>
    <property type="match status" value="1"/>
</dbReference>
<dbReference type="GO" id="GO:0019843">
    <property type="term" value="F:rRNA binding"/>
    <property type="evidence" value="ECO:0007669"/>
    <property type="project" value="UniProtKB-KW"/>
</dbReference>
<dbReference type="Pfam" id="PF03193">
    <property type="entry name" value="RsgA_GTPase"/>
    <property type="match status" value="1"/>
</dbReference>
<dbReference type="InterPro" id="IPR010914">
    <property type="entry name" value="RsgA_GTPase_dom"/>
</dbReference>
<dbReference type="HAMAP" id="MF_01820">
    <property type="entry name" value="GTPase_RsgA"/>
    <property type="match status" value="1"/>
</dbReference>
<dbReference type="GO" id="GO:0003924">
    <property type="term" value="F:GTPase activity"/>
    <property type="evidence" value="ECO:0007669"/>
    <property type="project" value="UniProtKB-UniRule"/>
</dbReference>
<evidence type="ECO:0000256" key="7">
    <source>
        <dbReference type="ARBA" id="ARBA00022833"/>
    </source>
</evidence>
<evidence type="ECO:0000256" key="9">
    <source>
        <dbReference type="ARBA" id="ARBA00023134"/>
    </source>
</evidence>
<comment type="subunit">
    <text evidence="10">Monomer. Associates with 30S ribosomal subunit, binds 16S rRNA.</text>
</comment>
<keyword evidence="5 10" id="KW-0547">Nucleotide-binding</keyword>
<evidence type="ECO:0000313" key="14">
    <source>
        <dbReference type="Proteomes" id="UP000662783"/>
    </source>
</evidence>
<dbReference type="GO" id="GO:0005737">
    <property type="term" value="C:cytoplasm"/>
    <property type="evidence" value="ECO:0007669"/>
    <property type="project" value="UniProtKB-SubCell"/>
</dbReference>
<dbReference type="PANTHER" id="PTHR32120:SF10">
    <property type="entry name" value="SMALL RIBOSOMAL SUBUNIT BIOGENESIS GTPASE RSGA"/>
    <property type="match status" value="1"/>
</dbReference>
<dbReference type="EMBL" id="CP070608">
    <property type="protein sequence ID" value="QSE96685.1"/>
    <property type="molecule type" value="Genomic_DNA"/>
</dbReference>
<feature type="binding site" evidence="10">
    <location>
        <position position="296"/>
    </location>
    <ligand>
        <name>Zn(2+)</name>
        <dbReference type="ChEBI" id="CHEBI:29105"/>
    </ligand>
</feature>
<keyword evidence="7 10" id="KW-0862">Zinc</keyword>
<gene>
    <name evidence="10 13" type="primary">rsgA</name>
    <name evidence="13" type="ORF">JR347_13925</name>
</gene>
<dbReference type="InterPro" id="IPR030378">
    <property type="entry name" value="G_CP_dom"/>
</dbReference>
<dbReference type="Gene3D" id="3.40.50.300">
    <property type="entry name" value="P-loop containing nucleotide triphosphate hydrolases"/>
    <property type="match status" value="1"/>
</dbReference>
<comment type="similarity">
    <text evidence="10">Belongs to the TRAFAC class YlqF/YawG GTPase family. RsgA subfamily.</text>
</comment>
<feature type="binding site" evidence="10">
    <location>
        <begin position="148"/>
        <end position="151"/>
    </location>
    <ligand>
        <name>GTP</name>
        <dbReference type="ChEBI" id="CHEBI:37565"/>
    </ligand>
</feature>
<proteinExistence type="inferred from homology"/>
<dbReference type="AlphaFoldDB" id="A0A975A000"/>
<dbReference type="Proteomes" id="UP000662783">
    <property type="component" value="Chromosome"/>
</dbReference>
<comment type="function">
    <text evidence="10">One of several proteins that assist in the late maturation steps of the functional core of the 30S ribosomal subunit. Helps release RbfA from mature subunits. May play a role in the assembly of ribosomal proteins into the subunit. Circularly permuted GTPase that catalyzes slow GTP hydrolysis, GTPase activity is stimulated by the 30S ribosomal subunit.</text>
</comment>
<keyword evidence="9 10" id="KW-0342">GTP-binding</keyword>
<accession>A0A975A000</accession>